<dbReference type="Pfam" id="PF01425">
    <property type="entry name" value="Amidase"/>
    <property type="match status" value="2"/>
</dbReference>
<dbReference type="InterPro" id="IPR036928">
    <property type="entry name" value="AS_sf"/>
</dbReference>
<dbReference type="InterPro" id="IPR023631">
    <property type="entry name" value="Amidase_dom"/>
</dbReference>
<name>A0A7W5GAE6_9BACL</name>
<evidence type="ECO:0000313" key="3">
    <source>
        <dbReference type="Proteomes" id="UP000518605"/>
    </source>
</evidence>
<dbReference type="InterPro" id="IPR020556">
    <property type="entry name" value="Amidase_CS"/>
</dbReference>
<keyword evidence="3" id="KW-1185">Reference proteome</keyword>
<dbReference type="EC" id="3.5.1.4" evidence="2"/>
<feature type="domain" description="Amidase" evidence="1">
    <location>
        <begin position="327"/>
        <end position="419"/>
    </location>
</feature>
<dbReference type="Gene3D" id="3.90.1300.10">
    <property type="entry name" value="Amidase signature (AS) domain"/>
    <property type="match status" value="1"/>
</dbReference>
<dbReference type="Proteomes" id="UP000518605">
    <property type="component" value="Unassembled WGS sequence"/>
</dbReference>
<dbReference type="NCBIfam" id="NF006169">
    <property type="entry name" value="PRK08310.1"/>
    <property type="match status" value="1"/>
</dbReference>
<comment type="caution">
    <text evidence="2">The sequence shown here is derived from an EMBL/GenBank/DDBJ whole genome shotgun (WGS) entry which is preliminary data.</text>
</comment>
<evidence type="ECO:0000313" key="2">
    <source>
        <dbReference type="EMBL" id="MBB3152696.1"/>
    </source>
</evidence>
<sequence>MPLDEMSRAFCKAALIRAATVLRLAGSRIMNDRKGTNSMQSWNVYADERVVVEPVAEGLLSGKTFAVKDVFDIAGYTAGAGNPDWLRTHEPAKEHAAVVDRLLRSGARLAGTTITDEIMYSINGENAHYGTPVNRKAPGRIPGGSSSGSAAAVAAELADFAIGTDTGGSIRVPSAYCGIYGIRPTHGAVHTRGLIPLAPSFDTVGWMARDPQLLFEVGLMLLDNQAGSRAKEFRRMLFADDVWSLTDQHTLAAASAYFPALRNLVEEASHVKVAPGGISGWMNAFRMIQGIEIWREHREWVERVNPAFGPGIAERFAWASTLKDQDSSAAYTLREEARSRMDELLGNDGVLVLPTVPAIAPLLHLGGTEVEQRRLRTFEMSCIAGLAGLPQITVPIRGELGCPVGLSFVAGRGQDLRLLEWVANRLDASVNQ</sequence>
<feature type="domain" description="Amidase" evidence="1">
    <location>
        <begin position="56"/>
        <end position="210"/>
    </location>
</feature>
<dbReference type="PANTHER" id="PTHR46310">
    <property type="entry name" value="AMIDASE 1"/>
    <property type="match status" value="1"/>
</dbReference>
<gene>
    <name evidence="2" type="ORF">FHS16_002753</name>
</gene>
<organism evidence="2 3">
    <name type="scientific">Paenibacillus endophyticus</name>
    <dbReference type="NCBI Taxonomy" id="1294268"/>
    <lineage>
        <taxon>Bacteria</taxon>
        <taxon>Bacillati</taxon>
        <taxon>Bacillota</taxon>
        <taxon>Bacilli</taxon>
        <taxon>Bacillales</taxon>
        <taxon>Paenibacillaceae</taxon>
        <taxon>Paenibacillus</taxon>
    </lineage>
</organism>
<dbReference type="PROSITE" id="PS00571">
    <property type="entry name" value="AMIDASES"/>
    <property type="match status" value="1"/>
</dbReference>
<dbReference type="PANTHER" id="PTHR46310:SF7">
    <property type="entry name" value="AMIDASE 1"/>
    <property type="match status" value="1"/>
</dbReference>
<accession>A0A7W5GAE6</accession>
<dbReference type="GO" id="GO:0004040">
    <property type="term" value="F:amidase activity"/>
    <property type="evidence" value="ECO:0007669"/>
    <property type="project" value="UniProtKB-EC"/>
</dbReference>
<dbReference type="AlphaFoldDB" id="A0A7W5GAE6"/>
<reference evidence="2 3" key="1">
    <citation type="submission" date="2020-08" db="EMBL/GenBank/DDBJ databases">
        <title>Genomic Encyclopedia of Type Strains, Phase III (KMG-III): the genomes of soil and plant-associated and newly described type strains.</title>
        <authorList>
            <person name="Whitman W."/>
        </authorList>
    </citation>
    <scope>NUCLEOTIDE SEQUENCE [LARGE SCALE GENOMIC DNA]</scope>
    <source>
        <strain evidence="2 3">CECT 8234</strain>
    </source>
</reference>
<protein>
    <submittedName>
        <fullName evidence="2">Amidase</fullName>
        <ecNumber evidence="2">3.5.1.4</ecNumber>
    </submittedName>
</protein>
<dbReference type="RefSeq" id="WP_415839994.1">
    <property type="nucleotide sequence ID" value="NZ_CBCSLB010000006.1"/>
</dbReference>
<keyword evidence="2" id="KW-0378">Hydrolase</keyword>
<dbReference type="EMBL" id="JACHXW010000007">
    <property type="protein sequence ID" value="MBB3152696.1"/>
    <property type="molecule type" value="Genomic_DNA"/>
</dbReference>
<dbReference type="SUPFAM" id="SSF75304">
    <property type="entry name" value="Amidase signature (AS) enzymes"/>
    <property type="match status" value="1"/>
</dbReference>
<proteinExistence type="predicted"/>
<evidence type="ECO:0000259" key="1">
    <source>
        <dbReference type="Pfam" id="PF01425"/>
    </source>
</evidence>